<dbReference type="RefSeq" id="WP_280732228.1">
    <property type="nucleotide sequence ID" value="NZ_CP120367.1"/>
</dbReference>
<organism evidence="2 3">
    <name type="scientific">Sinorhizobium numidicum</name>
    <dbReference type="NCBI Taxonomy" id="680248"/>
    <lineage>
        <taxon>Bacteria</taxon>
        <taxon>Pseudomonadati</taxon>
        <taxon>Pseudomonadota</taxon>
        <taxon>Alphaproteobacteria</taxon>
        <taxon>Hyphomicrobiales</taxon>
        <taxon>Rhizobiaceae</taxon>
        <taxon>Sinorhizobium/Ensifer group</taxon>
        <taxon>Sinorhizobium</taxon>
    </lineage>
</organism>
<keyword evidence="1" id="KW-0472">Membrane</keyword>
<evidence type="ECO:0008006" key="4">
    <source>
        <dbReference type="Google" id="ProtNLM"/>
    </source>
</evidence>
<protein>
    <recommendedName>
        <fullName evidence="4">Transmembrane protein</fullName>
    </recommendedName>
</protein>
<proteinExistence type="predicted"/>
<sequence>MHFLTRRLEAFNRDELPDWPRSPKALWRVFLIASSLVEFFLFYMLSLLVLAAVIVLMIVAWLIRVDRKPAKVYHR</sequence>
<accession>A0ABY8CVW5</accession>
<dbReference type="EMBL" id="CP120370">
    <property type="protein sequence ID" value="WEX81475.1"/>
    <property type="molecule type" value="Genomic_DNA"/>
</dbReference>
<gene>
    <name evidence="2" type="ORF">PYH38_000897</name>
</gene>
<name>A0ABY8CVW5_9HYPH</name>
<evidence type="ECO:0000256" key="1">
    <source>
        <dbReference type="SAM" id="Phobius"/>
    </source>
</evidence>
<keyword evidence="3" id="KW-1185">Reference proteome</keyword>
<evidence type="ECO:0000313" key="3">
    <source>
        <dbReference type="Proteomes" id="UP001235547"/>
    </source>
</evidence>
<dbReference type="Proteomes" id="UP001235547">
    <property type="component" value="Chromosome 2"/>
</dbReference>
<feature type="transmembrane region" description="Helical" evidence="1">
    <location>
        <begin position="40"/>
        <end position="63"/>
    </location>
</feature>
<keyword evidence="1" id="KW-1133">Transmembrane helix</keyword>
<evidence type="ECO:0000313" key="2">
    <source>
        <dbReference type="EMBL" id="WEX81475.1"/>
    </source>
</evidence>
<keyword evidence="1" id="KW-0812">Transmembrane</keyword>
<reference evidence="2 3" key="1">
    <citation type="submission" date="2023-03" db="EMBL/GenBank/DDBJ databases">
        <authorList>
            <person name="Kaur S."/>
            <person name="Espinosa-Saiz D."/>
            <person name="Velazquez E."/>
            <person name="Menendez E."/>
            <person name="diCenzo G.C."/>
        </authorList>
    </citation>
    <scope>NUCLEOTIDE SEQUENCE [LARGE SCALE GENOMIC DNA]</scope>
    <source>
        <strain evidence="2 3">LMG 27395</strain>
    </source>
</reference>